<keyword evidence="2" id="KW-1133">Transmembrane helix</keyword>
<name>A0ABX2FBI2_9PSEU</name>
<dbReference type="RefSeq" id="WP_173136882.1">
    <property type="nucleotide sequence ID" value="NZ_CBCSGW010000011.1"/>
</dbReference>
<reference evidence="3 4" key="1">
    <citation type="submission" date="2020-01" db="EMBL/GenBank/DDBJ databases">
        <title>Kibdelosporangium persica a novel Actinomycetes from a hot desert in Iran.</title>
        <authorList>
            <person name="Safaei N."/>
            <person name="Zaburannyi N."/>
            <person name="Mueller R."/>
            <person name="Wink J."/>
        </authorList>
    </citation>
    <scope>NUCLEOTIDE SEQUENCE [LARGE SCALE GENOMIC DNA]</scope>
    <source>
        <strain evidence="3 4">4NS15</strain>
    </source>
</reference>
<keyword evidence="2" id="KW-0812">Transmembrane</keyword>
<evidence type="ECO:0000313" key="3">
    <source>
        <dbReference type="EMBL" id="NRN68115.1"/>
    </source>
</evidence>
<sequence>MSYAHTPAAHHSVKEDLRNARNFTVLGFLLTLAGTMSGTVITSLLSGSPWLTLFGSVVVTLLAAFGLAGSEAGAATGAKAVMVLLLGGGALIVNFGGFQLLDDIRGKSVSGETQNTFPFTKDAVDPPKPKPVVPQPVAEGAAIGIAESVTCGSPKVGVASMCGEITVRSTGLATLELSGFDDVGGPHAKEFKIVWTSSTCKQSGGSLEPGKSCRVRVQFKPAQSGKRTGELTVRHNAAGGASTVALSGGSTPSTTPRPSSAVTTVPPTTEIGQLTGSRPFAP</sequence>
<feature type="compositionally biased region" description="Low complexity" evidence="1">
    <location>
        <begin position="247"/>
        <end position="269"/>
    </location>
</feature>
<evidence type="ECO:0000313" key="4">
    <source>
        <dbReference type="Proteomes" id="UP000763557"/>
    </source>
</evidence>
<dbReference type="Proteomes" id="UP000763557">
    <property type="component" value="Unassembled WGS sequence"/>
</dbReference>
<keyword evidence="2" id="KW-0472">Membrane</keyword>
<organism evidence="3 4">
    <name type="scientific">Kibdelosporangium persicum</name>
    <dbReference type="NCBI Taxonomy" id="2698649"/>
    <lineage>
        <taxon>Bacteria</taxon>
        <taxon>Bacillati</taxon>
        <taxon>Actinomycetota</taxon>
        <taxon>Actinomycetes</taxon>
        <taxon>Pseudonocardiales</taxon>
        <taxon>Pseudonocardiaceae</taxon>
        <taxon>Kibdelosporangium</taxon>
    </lineage>
</organism>
<gene>
    <name evidence="3" type="ORF">GC106_53560</name>
</gene>
<evidence type="ECO:0000256" key="2">
    <source>
        <dbReference type="SAM" id="Phobius"/>
    </source>
</evidence>
<evidence type="ECO:0008006" key="5">
    <source>
        <dbReference type="Google" id="ProtNLM"/>
    </source>
</evidence>
<feature type="transmembrane region" description="Helical" evidence="2">
    <location>
        <begin position="80"/>
        <end position="101"/>
    </location>
</feature>
<feature type="transmembrane region" description="Helical" evidence="2">
    <location>
        <begin position="50"/>
        <end position="68"/>
    </location>
</feature>
<evidence type="ECO:0000256" key="1">
    <source>
        <dbReference type="SAM" id="MobiDB-lite"/>
    </source>
</evidence>
<feature type="region of interest" description="Disordered" evidence="1">
    <location>
        <begin position="239"/>
        <end position="282"/>
    </location>
</feature>
<dbReference type="Gene3D" id="2.60.40.10">
    <property type="entry name" value="Immunoglobulins"/>
    <property type="match status" value="1"/>
</dbReference>
<proteinExistence type="predicted"/>
<protein>
    <recommendedName>
        <fullName evidence="5">DUF1573 domain-containing protein</fullName>
    </recommendedName>
</protein>
<comment type="caution">
    <text evidence="3">The sequence shown here is derived from an EMBL/GenBank/DDBJ whole genome shotgun (WGS) entry which is preliminary data.</text>
</comment>
<feature type="transmembrane region" description="Helical" evidence="2">
    <location>
        <begin position="23"/>
        <end position="44"/>
    </location>
</feature>
<dbReference type="EMBL" id="JAAATY010000018">
    <property type="protein sequence ID" value="NRN68115.1"/>
    <property type="molecule type" value="Genomic_DNA"/>
</dbReference>
<dbReference type="InterPro" id="IPR013783">
    <property type="entry name" value="Ig-like_fold"/>
</dbReference>
<accession>A0ABX2FBI2</accession>
<keyword evidence="4" id="KW-1185">Reference proteome</keyword>